<evidence type="ECO:0000313" key="1">
    <source>
        <dbReference type="EMBL" id="GAA5046470.1"/>
    </source>
</evidence>
<reference evidence="2" key="1">
    <citation type="journal article" date="2019" name="Int. J. Syst. Evol. Microbiol.">
        <title>The Global Catalogue of Microorganisms (GCM) 10K type strain sequencing project: providing services to taxonomists for standard genome sequencing and annotation.</title>
        <authorList>
            <consortium name="The Broad Institute Genomics Platform"/>
            <consortium name="The Broad Institute Genome Sequencing Center for Infectious Disease"/>
            <person name="Wu L."/>
            <person name="Ma J."/>
        </authorList>
    </citation>
    <scope>NUCLEOTIDE SEQUENCE [LARGE SCALE GENOMIC DNA]</scope>
    <source>
        <strain evidence="2">JCM 18410</strain>
    </source>
</reference>
<evidence type="ECO:0000313" key="2">
    <source>
        <dbReference type="Proteomes" id="UP001500124"/>
    </source>
</evidence>
<sequence>MTPATVNTQCAKRELYVNASPGLHLLEQLIFPARYEALASHLGAELASLLVTPEVETQNLLEDAARGLMARGEGLFLPIYAPSGTGKTTLANNLDKFLPGLFLPTILFSGNVNADALQRETAHHLSKFAVNDKRIVPINIDHREGSPPSGEELAEIKRFLRHPEGGSKALILWPDTQRDLSEAMSRAYSDIAGKPPIDLPVAISGPPRETWQEIAKTTLRLVNSIDSLEDLGVEPSSYDPSGFTSLGGFLREISDDFAKLVTSMRREMRKSLRLAIVFASESSDAGILTHLTSSNQFGLLDGSALLDSSPDSEVGKWWKARRGLLTSTIVRLDARAFSLPPSASVGILRRYGPEEVKENLNSLGVRLPGDSVVTRNIERCDLGKYLLGQSKAILETKGTPTTTSLLAFQYLAESGFTAGRDKALNYALAEALTAFASAQGLSYTTMAEKKLDFCPLIPDNSLNFEKEAICLEYTWRASDFMVAKNRGNIAAYCLRKLRNYSRELGWAPE</sequence>
<gene>
    <name evidence="1" type="ORF">GCM10023336_11000</name>
</gene>
<proteinExistence type="predicted"/>
<protein>
    <submittedName>
        <fullName evidence="1">Uncharacterized protein</fullName>
    </submittedName>
</protein>
<comment type="caution">
    <text evidence="1">The sequence shown here is derived from an EMBL/GenBank/DDBJ whole genome shotgun (WGS) entry which is preliminary data.</text>
</comment>
<keyword evidence="2" id="KW-1185">Reference proteome</keyword>
<name>A0ABP9K078_9ACTN</name>
<accession>A0ABP9K078</accession>
<organism evidence="1 2">
    <name type="scientific">Streptomyces similanensis</name>
    <dbReference type="NCBI Taxonomy" id="1274988"/>
    <lineage>
        <taxon>Bacteria</taxon>
        <taxon>Bacillati</taxon>
        <taxon>Actinomycetota</taxon>
        <taxon>Actinomycetes</taxon>
        <taxon>Kitasatosporales</taxon>
        <taxon>Streptomycetaceae</taxon>
        <taxon>Streptomyces</taxon>
    </lineage>
</organism>
<dbReference type="EMBL" id="BAABKC010000013">
    <property type="protein sequence ID" value="GAA5046470.1"/>
    <property type="molecule type" value="Genomic_DNA"/>
</dbReference>
<dbReference type="Proteomes" id="UP001500124">
    <property type="component" value="Unassembled WGS sequence"/>
</dbReference>